<dbReference type="GO" id="GO:0005634">
    <property type="term" value="C:nucleus"/>
    <property type="evidence" value="ECO:0007669"/>
    <property type="project" value="UniProtKB-ARBA"/>
</dbReference>
<dbReference type="GO" id="GO:0003677">
    <property type="term" value="F:DNA binding"/>
    <property type="evidence" value="ECO:0007669"/>
    <property type="project" value="InterPro"/>
</dbReference>
<dbReference type="PRINTS" id="PR00621">
    <property type="entry name" value="HISTONEH2B"/>
</dbReference>
<dbReference type="AlphaFoldDB" id="A0A183C6A9"/>
<dbReference type="InterPro" id="IPR009072">
    <property type="entry name" value="Histone-fold"/>
</dbReference>
<dbReference type="GO" id="GO:0030527">
    <property type="term" value="F:structural constituent of chromatin"/>
    <property type="evidence" value="ECO:0007669"/>
    <property type="project" value="InterPro"/>
</dbReference>
<dbReference type="WBParaSite" id="GPLIN_000840400">
    <property type="protein sequence ID" value="GPLIN_000840400"/>
    <property type="gene ID" value="GPLIN_000840400"/>
</dbReference>
<proteinExistence type="inferred from homology"/>
<dbReference type="Gene3D" id="1.10.20.10">
    <property type="entry name" value="Histone, subunit A"/>
    <property type="match status" value="1"/>
</dbReference>
<dbReference type="Pfam" id="PF00125">
    <property type="entry name" value="Histone"/>
    <property type="match status" value="1"/>
</dbReference>
<dbReference type="GO" id="GO:0000786">
    <property type="term" value="C:nucleosome"/>
    <property type="evidence" value="ECO:0007669"/>
    <property type="project" value="InterPro"/>
</dbReference>
<dbReference type="InterPro" id="IPR007125">
    <property type="entry name" value="H2A/H2B/H3"/>
</dbReference>
<comment type="similarity">
    <text evidence="1">Belongs to the histone H2B family.</text>
</comment>
<evidence type="ECO:0000313" key="4">
    <source>
        <dbReference type="WBParaSite" id="GPLIN_000840400"/>
    </source>
</evidence>
<dbReference type="InterPro" id="IPR000558">
    <property type="entry name" value="Histone_H2B"/>
</dbReference>
<dbReference type="Proteomes" id="UP000050741">
    <property type="component" value="Unassembled WGS sequence"/>
</dbReference>
<dbReference type="PANTHER" id="PTHR23428">
    <property type="entry name" value="HISTONE H2B"/>
    <property type="match status" value="1"/>
</dbReference>
<dbReference type="CDD" id="cd22910">
    <property type="entry name" value="HFD_H2B"/>
    <property type="match status" value="1"/>
</dbReference>
<reference evidence="3" key="2">
    <citation type="submission" date="2014-05" db="EMBL/GenBank/DDBJ databases">
        <title>The genome and life-stage specific transcriptomes of Globodera pallida elucidate key aspects of plant parasitism by a cyst nematode.</title>
        <authorList>
            <person name="Cotton J.A."/>
            <person name="Lilley C.J."/>
            <person name="Jones L.M."/>
            <person name="Kikuchi T."/>
            <person name="Reid A.J."/>
            <person name="Thorpe P."/>
            <person name="Tsai I.J."/>
            <person name="Beasley H."/>
            <person name="Blok V."/>
            <person name="Cock P.J.A."/>
            <person name="Van den Akker S.E."/>
            <person name="Holroyd N."/>
            <person name="Hunt M."/>
            <person name="Mantelin S."/>
            <person name="Naghra H."/>
            <person name="Pain A."/>
            <person name="Palomares-Rius J.E."/>
            <person name="Zarowiecki M."/>
            <person name="Berriman M."/>
            <person name="Jones J.T."/>
            <person name="Urwin P.E."/>
        </authorList>
    </citation>
    <scope>NUCLEOTIDE SEQUENCE [LARGE SCALE GENOMIC DNA]</scope>
    <source>
        <strain evidence="3">Lindley</strain>
    </source>
</reference>
<keyword evidence="3" id="KW-1185">Reference proteome</keyword>
<dbReference type="GO" id="GO:0046982">
    <property type="term" value="F:protein heterodimerization activity"/>
    <property type="evidence" value="ECO:0007669"/>
    <property type="project" value="InterPro"/>
</dbReference>
<reference evidence="3" key="1">
    <citation type="submission" date="2013-12" db="EMBL/GenBank/DDBJ databases">
        <authorList>
            <person name="Aslett M."/>
        </authorList>
    </citation>
    <scope>NUCLEOTIDE SEQUENCE [LARGE SCALE GENOMIC DNA]</scope>
    <source>
        <strain evidence="3">Lindley</strain>
    </source>
</reference>
<name>A0A183C6A9_GLOPA</name>
<dbReference type="FunFam" id="1.10.20.10:FF:000043">
    <property type="entry name" value="Histone H2B"/>
    <property type="match status" value="1"/>
</dbReference>
<dbReference type="SUPFAM" id="SSF47113">
    <property type="entry name" value="Histone-fold"/>
    <property type="match status" value="1"/>
</dbReference>
<evidence type="ECO:0000256" key="1">
    <source>
        <dbReference type="ARBA" id="ARBA00006846"/>
    </source>
</evidence>
<feature type="domain" description="Core Histone H2A/H2B/H3" evidence="2">
    <location>
        <begin position="4"/>
        <end position="78"/>
    </location>
</feature>
<dbReference type="SMART" id="SM00427">
    <property type="entry name" value="H2B"/>
    <property type="match status" value="1"/>
</dbReference>
<evidence type="ECO:0000259" key="2">
    <source>
        <dbReference type="Pfam" id="PF00125"/>
    </source>
</evidence>
<organism evidence="3 4">
    <name type="scientific">Globodera pallida</name>
    <name type="common">Potato cyst nematode worm</name>
    <name type="synonym">Heterodera pallida</name>
    <dbReference type="NCBI Taxonomy" id="36090"/>
    <lineage>
        <taxon>Eukaryota</taxon>
        <taxon>Metazoa</taxon>
        <taxon>Ecdysozoa</taxon>
        <taxon>Nematoda</taxon>
        <taxon>Chromadorea</taxon>
        <taxon>Rhabditida</taxon>
        <taxon>Tylenchina</taxon>
        <taxon>Tylenchomorpha</taxon>
        <taxon>Tylenchoidea</taxon>
        <taxon>Heteroderidae</taxon>
        <taxon>Heteroderinae</taxon>
        <taxon>Globodera</taxon>
    </lineage>
</organism>
<accession>A0A183C6A9</accession>
<sequence>MVRRRRKKEPRKQSYKLYIRRVLRDVHVDKEISIRTLNIMNSFVNDAFDRIASEATRIAHYDRRKTVTLRDMEFAVRLVLPDGMAKTGNQGASKVMTKFYASRVRDRMRRTEARRADFQLQMVQA</sequence>
<protein>
    <submittedName>
        <fullName evidence="4">Histone domain-containing protein</fullName>
    </submittedName>
</protein>
<reference evidence="4" key="3">
    <citation type="submission" date="2016-06" db="UniProtKB">
        <authorList>
            <consortium name="WormBaseParasite"/>
        </authorList>
    </citation>
    <scope>IDENTIFICATION</scope>
</reference>
<evidence type="ECO:0000313" key="3">
    <source>
        <dbReference type="Proteomes" id="UP000050741"/>
    </source>
</evidence>